<dbReference type="RefSeq" id="WP_145874463.1">
    <property type="nucleotide sequence ID" value="NZ_CP046904.1"/>
</dbReference>
<reference evidence="2 5" key="3">
    <citation type="submission" date="2019-12" db="EMBL/GenBank/DDBJ databases">
        <title>Draft Genome Sequences of Six Type Strains of the Genus Massilia.</title>
        <authorList>
            <person name="Miess H."/>
            <person name="Frediansyah A."/>
            <person name="Goeker M."/>
            <person name="Gross H."/>
        </authorList>
    </citation>
    <scope>NUCLEOTIDE SEQUENCE [LARGE SCALE GENOMIC DNA]</scope>
    <source>
        <strain evidence="2 5">DSM 26639</strain>
    </source>
</reference>
<protein>
    <submittedName>
        <fullName evidence="2">Alpha/beta hydrolase</fullName>
    </submittedName>
</protein>
<name>A0A562PW98_9BURK</name>
<keyword evidence="5" id="KW-1185">Reference proteome</keyword>
<dbReference type="PANTHER" id="PTHR12277">
    <property type="entry name" value="ALPHA/BETA HYDROLASE DOMAIN-CONTAINING PROTEIN"/>
    <property type="match status" value="1"/>
</dbReference>
<dbReference type="AlphaFoldDB" id="A0A562PW98"/>
<evidence type="ECO:0000313" key="5">
    <source>
        <dbReference type="Proteomes" id="UP000437862"/>
    </source>
</evidence>
<reference evidence="3 4" key="1">
    <citation type="journal article" date="2015" name="Stand. Genomic Sci.">
        <title>Genomic Encyclopedia of Bacterial and Archaeal Type Strains, Phase III: the genomes of soil and plant-associated and newly described type strains.</title>
        <authorList>
            <person name="Whitman W.B."/>
            <person name="Woyke T."/>
            <person name="Klenk H.P."/>
            <person name="Zhou Y."/>
            <person name="Lilburn T.G."/>
            <person name="Beck B.J."/>
            <person name="De Vos P."/>
            <person name="Vandamme P."/>
            <person name="Eisen J.A."/>
            <person name="Garrity G."/>
            <person name="Hugenholtz P."/>
            <person name="Kyrpides N.C."/>
        </authorList>
    </citation>
    <scope>NUCLEOTIDE SEQUENCE [LARGE SCALE GENOMIC DNA]</scope>
    <source>
        <strain evidence="3 4">CGMCC 1.10685</strain>
    </source>
</reference>
<dbReference type="GO" id="GO:0016787">
    <property type="term" value="F:hydrolase activity"/>
    <property type="evidence" value="ECO:0007669"/>
    <property type="project" value="UniProtKB-KW"/>
</dbReference>
<accession>A0A562PW98</accession>
<dbReference type="PANTHER" id="PTHR12277:SF79">
    <property type="entry name" value="XAA-PRO DIPEPTIDYL-PEPTIDASE-RELATED"/>
    <property type="match status" value="1"/>
</dbReference>
<dbReference type="Proteomes" id="UP000315112">
    <property type="component" value="Unassembled WGS sequence"/>
</dbReference>
<evidence type="ECO:0000313" key="3">
    <source>
        <dbReference type="EMBL" id="TWI48689.1"/>
    </source>
</evidence>
<dbReference type="EMBL" id="VLKW01000003">
    <property type="protein sequence ID" value="TWI48689.1"/>
    <property type="molecule type" value="Genomic_DNA"/>
</dbReference>
<feature type="domain" description="Serine aminopeptidase S33" evidence="1">
    <location>
        <begin position="77"/>
        <end position="179"/>
    </location>
</feature>
<dbReference type="Pfam" id="PF12146">
    <property type="entry name" value="Hydrolase_4"/>
    <property type="match status" value="1"/>
</dbReference>
<proteinExistence type="predicted"/>
<sequence>MSTSRKVAATVGAVGLLWAGMVSMIAAGQRKLLFNPTLIREVQSPRSSGHRTRAVVLRANDGTRLAGWLMTPNMPGPHPAVVYFGGRSEEVSWVVRDAGTLFPGMAVLAMNYRGYGDSRGEPGEEHMVEDGCMLFDWLCGRRNVDPKRVAVVGRSLGSGVAVQVAKERPAQSVVLITPYDSILALAQRRFKGVPVSYLLRHRFESIKYASLLSAPTYVLRAATDDVVPHAHTDQLVAKLTRVHLDETIPASDHMNIPYLPATQQKIAQFLTLQFTLAQPLPDDTPTAA</sequence>
<dbReference type="OrthoDB" id="9798884at2"/>
<dbReference type="SUPFAM" id="SSF53474">
    <property type="entry name" value="alpha/beta-Hydrolases"/>
    <property type="match status" value="1"/>
</dbReference>
<dbReference type="EMBL" id="CP046904">
    <property type="protein sequence ID" value="QGZ39773.1"/>
    <property type="molecule type" value="Genomic_DNA"/>
</dbReference>
<dbReference type="Proteomes" id="UP000437862">
    <property type="component" value="Chromosome"/>
</dbReference>
<evidence type="ECO:0000313" key="2">
    <source>
        <dbReference type="EMBL" id="QGZ39773.1"/>
    </source>
</evidence>
<keyword evidence="2" id="KW-0378">Hydrolase</keyword>
<reference evidence="3" key="2">
    <citation type="submission" date="2019-07" db="EMBL/GenBank/DDBJ databases">
        <authorList>
            <person name="Whitman W."/>
            <person name="Huntemann M."/>
            <person name="Clum A."/>
            <person name="Pillay M."/>
            <person name="Palaniappan K."/>
            <person name="Varghese N."/>
            <person name="Mikhailova N."/>
            <person name="Stamatis D."/>
            <person name="Reddy T."/>
            <person name="Daum C."/>
            <person name="Shapiro N."/>
            <person name="Ivanova N."/>
            <person name="Kyrpides N."/>
            <person name="Woyke T."/>
        </authorList>
    </citation>
    <scope>NUCLEOTIDE SEQUENCE</scope>
    <source>
        <strain evidence="3">CGMCC 1.10685</strain>
    </source>
</reference>
<evidence type="ECO:0000259" key="1">
    <source>
        <dbReference type="Pfam" id="PF12146"/>
    </source>
</evidence>
<organism evidence="3 4">
    <name type="scientific">Pseudoduganella flava</name>
    <dbReference type="NCBI Taxonomy" id="871742"/>
    <lineage>
        <taxon>Bacteria</taxon>
        <taxon>Pseudomonadati</taxon>
        <taxon>Pseudomonadota</taxon>
        <taxon>Betaproteobacteria</taxon>
        <taxon>Burkholderiales</taxon>
        <taxon>Oxalobacteraceae</taxon>
        <taxon>Telluria group</taxon>
        <taxon>Pseudoduganella</taxon>
    </lineage>
</organism>
<dbReference type="InterPro" id="IPR029058">
    <property type="entry name" value="AB_hydrolase_fold"/>
</dbReference>
<dbReference type="Gene3D" id="3.40.50.1820">
    <property type="entry name" value="alpha/beta hydrolase"/>
    <property type="match status" value="1"/>
</dbReference>
<gene>
    <name evidence="2" type="ORF">GO485_12410</name>
    <name evidence="3" type="ORF">IP92_02081</name>
</gene>
<dbReference type="InterPro" id="IPR022742">
    <property type="entry name" value="Hydrolase_4"/>
</dbReference>
<evidence type="ECO:0000313" key="4">
    <source>
        <dbReference type="Proteomes" id="UP000315112"/>
    </source>
</evidence>